<feature type="domain" description="PAC" evidence="6">
    <location>
        <begin position="204"/>
        <end position="254"/>
    </location>
</feature>
<keyword evidence="8" id="KW-1185">Reference proteome</keyword>
<dbReference type="Pfam" id="PF00072">
    <property type="entry name" value="Response_reg"/>
    <property type="match status" value="1"/>
</dbReference>
<dbReference type="EMBL" id="CP151406">
    <property type="protein sequence ID" value="WZJ21523.1"/>
    <property type="molecule type" value="Genomic_DNA"/>
</dbReference>
<dbReference type="PROSITE" id="PS50113">
    <property type="entry name" value="PAC"/>
    <property type="match status" value="1"/>
</dbReference>
<feature type="domain" description="Response regulatory" evidence="4">
    <location>
        <begin position="9"/>
        <end position="125"/>
    </location>
</feature>
<sequence length="503" mass="55885">MNNAFEKMSVLAVDDNRTNLHILQVFLKKLGHEVILAENGEEAVARFQQHHPDLVLLDIMMPVMDGFEAARRIKAASRDKWVPIILLSALNRDENLVEGLEAGADDYLTKPINFVVLEAKLRSMQRSLSMQRSATVTLERLLAISDNVPDAIITCNGSGEILTVNRATEIIFGHPAAELIHRQIRLLVPELLCETAANTTARNREREATGHRRDGRAFPVEYGLSEVSIDHERIFVIVIRDITQRKLAETQLQQNAALLQTYYDHSQNEQQLALRLMEKLLHRPGLLDSRLRYKVIATENFSGDIVAASHSPEGRFYALLADATGHGLPAAISVLPVLALFYRMTRLNRTIRELVIEINQQLKESMPIGRFVAATIVCLDEISLSGEIWIGGTPEALLIDADGQICERFPSENLALGIIDSTQMNDQPRRFEWQPGSQLLMYSDGVLEAADGQGQQFGSQGISDAVQGTSRAERFTALEDALSKHLGQNAAGDDVSLMLIDCP</sequence>
<dbReference type="Gene3D" id="3.40.50.2300">
    <property type="match status" value="1"/>
</dbReference>
<dbReference type="InterPro" id="IPR000014">
    <property type="entry name" value="PAS"/>
</dbReference>
<dbReference type="Pfam" id="PF13426">
    <property type="entry name" value="PAS_9"/>
    <property type="match status" value="1"/>
</dbReference>
<dbReference type="InterPro" id="IPR000700">
    <property type="entry name" value="PAS-assoc_C"/>
</dbReference>
<dbReference type="Gene3D" id="3.30.450.20">
    <property type="entry name" value="PAS domain"/>
    <property type="match status" value="1"/>
</dbReference>
<gene>
    <name evidence="7" type="ORF">AADV58_16450</name>
</gene>
<dbReference type="SUPFAM" id="SSF55785">
    <property type="entry name" value="PYP-like sensor domain (PAS domain)"/>
    <property type="match status" value="1"/>
</dbReference>
<proteinExistence type="predicted"/>
<keyword evidence="2" id="KW-0902">Two-component regulatory system</keyword>
<dbReference type="InterPro" id="IPR036457">
    <property type="entry name" value="PPM-type-like_dom_sf"/>
</dbReference>
<organism evidence="7 8">
    <name type="scientific">Azonexus hydrophilus</name>
    <dbReference type="NCBI Taxonomy" id="418702"/>
    <lineage>
        <taxon>Bacteria</taxon>
        <taxon>Pseudomonadati</taxon>
        <taxon>Pseudomonadota</taxon>
        <taxon>Betaproteobacteria</taxon>
        <taxon>Rhodocyclales</taxon>
        <taxon>Azonexaceae</taxon>
        <taxon>Azonexus</taxon>
    </lineage>
</organism>
<dbReference type="InterPro" id="IPR001932">
    <property type="entry name" value="PPM-type_phosphatase-like_dom"/>
</dbReference>
<dbReference type="PANTHER" id="PTHR45339:SF1">
    <property type="entry name" value="HYBRID SIGNAL TRANSDUCTION HISTIDINE KINASE J"/>
    <property type="match status" value="1"/>
</dbReference>
<evidence type="ECO:0000259" key="6">
    <source>
        <dbReference type="PROSITE" id="PS50113"/>
    </source>
</evidence>
<evidence type="ECO:0000256" key="3">
    <source>
        <dbReference type="PROSITE-ProRule" id="PRU00169"/>
    </source>
</evidence>
<dbReference type="InterPro" id="IPR001789">
    <property type="entry name" value="Sig_transdc_resp-reg_receiver"/>
</dbReference>
<name>A0ABZ2XH86_9RHOO</name>
<evidence type="ECO:0000259" key="5">
    <source>
        <dbReference type="PROSITE" id="PS50112"/>
    </source>
</evidence>
<evidence type="ECO:0000313" key="7">
    <source>
        <dbReference type="EMBL" id="WZJ21523.1"/>
    </source>
</evidence>
<dbReference type="NCBIfam" id="TIGR00229">
    <property type="entry name" value="sensory_box"/>
    <property type="match status" value="1"/>
</dbReference>
<dbReference type="Pfam" id="PF07228">
    <property type="entry name" value="SpoIIE"/>
    <property type="match status" value="1"/>
</dbReference>
<dbReference type="SMART" id="SM00331">
    <property type="entry name" value="PP2C_SIG"/>
    <property type="match status" value="1"/>
</dbReference>
<dbReference type="PROSITE" id="PS50112">
    <property type="entry name" value="PAS"/>
    <property type="match status" value="1"/>
</dbReference>
<feature type="domain" description="PAS" evidence="5">
    <location>
        <begin position="137"/>
        <end position="190"/>
    </location>
</feature>
<keyword evidence="1 3" id="KW-0597">Phosphoprotein</keyword>
<dbReference type="PROSITE" id="PS50110">
    <property type="entry name" value="RESPONSE_REGULATORY"/>
    <property type="match status" value="1"/>
</dbReference>
<accession>A0ABZ2XH86</accession>
<dbReference type="SMART" id="SM00091">
    <property type="entry name" value="PAS"/>
    <property type="match status" value="1"/>
</dbReference>
<dbReference type="CDD" id="cd00130">
    <property type="entry name" value="PAS"/>
    <property type="match status" value="1"/>
</dbReference>
<reference evidence="7 8" key="1">
    <citation type="submission" date="2024-04" db="EMBL/GenBank/DDBJ databases">
        <title>Dissimilatory iodate-reducing microorganisms contribute to the enrichment of iodine in groundwater.</title>
        <authorList>
            <person name="Jiang Z."/>
        </authorList>
    </citation>
    <scope>NUCLEOTIDE SEQUENCE [LARGE SCALE GENOMIC DNA]</scope>
    <source>
        <strain evidence="7 8">NCP973</strain>
    </source>
</reference>
<dbReference type="RefSeq" id="WP_341743721.1">
    <property type="nucleotide sequence ID" value="NZ_CP151406.1"/>
</dbReference>
<dbReference type="SMART" id="SM00448">
    <property type="entry name" value="REC"/>
    <property type="match status" value="1"/>
</dbReference>
<evidence type="ECO:0000256" key="1">
    <source>
        <dbReference type="ARBA" id="ARBA00022553"/>
    </source>
</evidence>
<protein>
    <submittedName>
        <fullName evidence="7">SpoIIE family protein phosphatase</fullName>
    </submittedName>
</protein>
<feature type="modified residue" description="4-aspartylphosphate" evidence="3">
    <location>
        <position position="58"/>
    </location>
</feature>
<dbReference type="InterPro" id="IPR011006">
    <property type="entry name" value="CheY-like_superfamily"/>
</dbReference>
<evidence type="ECO:0000313" key="8">
    <source>
        <dbReference type="Proteomes" id="UP001479520"/>
    </source>
</evidence>
<dbReference type="PANTHER" id="PTHR45339">
    <property type="entry name" value="HYBRID SIGNAL TRANSDUCTION HISTIDINE KINASE J"/>
    <property type="match status" value="1"/>
</dbReference>
<dbReference type="Gene3D" id="3.60.40.10">
    <property type="entry name" value="PPM-type phosphatase domain"/>
    <property type="match status" value="1"/>
</dbReference>
<evidence type="ECO:0000256" key="2">
    <source>
        <dbReference type="ARBA" id="ARBA00023012"/>
    </source>
</evidence>
<dbReference type="SUPFAM" id="SSF52172">
    <property type="entry name" value="CheY-like"/>
    <property type="match status" value="1"/>
</dbReference>
<evidence type="ECO:0000259" key="4">
    <source>
        <dbReference type="PROSITE" id="PS50110"/>
    </source>
</evidence>
<dbReference type="InterPro" id="IPR035965">
    <property type="entry name" value="PAS-like_dom_sf"/>
</dbReference>
<dbReference type="Proteomes" id="UP001479520">
    <property type="component" value="Chromosome"/>
</dbReference>